<comment type="cofactor">
    <cofactor evidence="7">
        <name>Zn(2+)</name>
        <dbReference type="ChEBI" id="CHEBI:29105"/>
    </cofactor>
    <text evidence="7">Binds 1 zinc ion.</text>
</comment>
<dbReference type="PANTHER" id="PTHR11804:SF84">
    <property type="entry name" value="SACCHAROLYSIN"/>
    <property type="match status" value="1"/>
</dbReference>
<reference evidence="9" key="1">
    <citation type="submission" date="2022-11" db="EMBL/GenBank/DDBJ databases">
        <title>Taxonomic description of a new Pseudomonas species.</title>
        <authorList>
            <person name="Tambong J.T."/>
        </authorList>
    </citation>
    <scope>NUCLEOTIDE SEQUENCE</scope>
    <source>
        <strain evidence="9">S1Bt42</strain>
    </source>
</reference>
<dbReference type="InterPro" id="IPR024079">
    <property type="entry name" value="MetalloPept_cat_dom_sf"/>
</dbReference>
<evidence type="ECO:0000313" key="10">
    <source>
        <dbReference type="Proteomes" id="UP001164116"/>
    </source>
</evidence>
<evidence type="ECO:0000256" key="7">
    <source>
        <dbReference type="RuleBase" id="RU003435"/>
    </source>
</evidence>
<dbReference type="RefSeq" id="WP_266246565.1">
    <property type="nucleotide sequence ID" value="NZ_CP112866.1"/>
</dbReference>
<dbReference type="InterPro" id="IPR024077">
    <property type="entry name" value="Neurolysin/TOP_dom2"/>
</dbReference>
<keyword evidence="2 7" id="KW-0645">Protease</keyword>
<proteinExistence type="inferred from homology"/>
<dbReference type="Gene3D" id="1.10.1370.10">
    <property type="entry name" value="Neurolysin, domain 3"/>
    <property type="match status" value="1"/>
</dbReference>
<dbReference type="Pfam" id="PF01432">
    <property type="entry name" value="Peptidase_M3"/>
    <property type="match status" value="1"/>
</dbReference>
<evidence type="ECO:0000259" key="8">
    <source>
        <dbReference type="Pfam" id="PF01432"/>
    </source>
</evidence>
<dbReference type="Gene3D" id="3.40.390.10">
    <property type="entry name" value="Collagenase (Catalytic Domain)"/>
    <property type="match status" value="1"/>
</dbReference>
<comment type="similarity">
    <text evidence="1 7">Belongs to the peptidase M3 family.</text>
</comment>
<dbReference type="InterPro" id="IPR001567">
    <property type="entry name" value="Pept_M3A_M3B_dom"/>
</dbReference>
<name>A0ABY6QKN3_9PSED</name>
<evidence type="ECO:0000256" key="1">
    <source>
        <dbReference type="ARBA" id="ARBA00006040"/>
    </source>
</evidence>
<feature type="domain" description="Peptidase M3A/M3B catalytic" evidence="8">
    <location>
        <begin position="225"/>
        <end position="666"/>
    </location>
</feature>
<protein>
    <submittedName>
        <fullName evidence="9">M3 family metallopeptidase</fullName>
    </submittedName>
</protein>
<dbReference type="InterPro" id="IPR045090">
    <property type="entry name" value="Pept_M3A_M3B"/>
</dbReference>
<accession>A0ABY6QKN3</accession>
<keyword evidence="3 7" id="KW-0479">Metal-binding</keyword>
<dbReference type="PANTHER" id="PTHR11804">
    <property type="entry name" value="PROTEASE M3 THIMET OLIGOPEPTIDASE-RELATED"/>
    <property type="match status" value="1"/>
</dbReference>
<evidence type="ECO:0000313" key="9">
    <source>
        <dbReference type="EMBL" id="UZW19568.1"/>
    </source>
</evidence>
<dbReference type="SUPFAM" id="SSF55486">
    <property type="entry name" value="Metalloproteases ('zincins'), catalytic domain"/>
    <property type="match status" value="1"/>
</dbReference>
<keyword evidence="6 7" id="KW-0482">Metalloprotease</keyword>
<keyword evidence="5 7" id="KW-0862">Zinc</keyword>
<keyword evidence="4 7" id="KW-0378">Hydrolase</keyword>
<evidence type="ECO:0000256" key="4">
    <source>
        <dbReference type="ARBA" id="ARBA00022801"/>
    </source>
</evidence>
<dbReference type="EMBL" id="CP112866">
    <property type="protein sequence ID" value="UZW19568.1"/>
    <property type="molecule type" value="Genomic_DNA"/>
</dbReference>
<sequence length="669" mass="75579">MLKTNPLLLPYELPPFQAIQVEHLVPAVQAIIAENHLATAAIINSQAPFPTWDDLVLAVDELEARLEETLGIIQLLGSTHRAPAWHESIFRCHALAEQYKHDRARNAALYRLYRQLADSPIAALFNQQRQCALRKALRHFHFAGLDLALDQQVKLRDLNDQISQWQHEFLERVDDSNKAWSKHIEDSALLSGLSPAALISMQAAAQASGLPGWLLTLSDHTYQEVMTYADNRALRQEMMTAYYSRASGTASDGSRDGNEPVLTLLLEDRHEKARLLGYPNFAQLALADQMADTPEQVVRFLRQQIEQARSTFTRDAEQLEHYAQQHGITGTRPWDHDYFAQKIREDIAGISQSALREYFPWENVLQHLRSLVQMLMGVELLEQSTADTWHTDVRVFEVREYAQPLGYLFVDPYRREGKSEPGATVGLRNRRISTEGRPRHPIAVLSIGLSPPTDTQPCLLDHLQLRVLLHEFGHCCQHLLTAAPYRTISGVGQLAHDTSEFVSQVFEQFCFEASFLTWLSGHFQSGQPLPQALASRVTRYVQTQTSWETASLLLTAWVDLELHRAHGDGQTPDQVFTRVNAEIGHLQWPEDARPVNSFEQLVGDYGARIYSYRWSGVLAARAFARFKRDGLFNPATAQAFRAAFITYGDDGSLISALASFVGNRESARI</sequence>
<evidence type="ECO:0000256" key="3">
    <source>
        <dbReference type="ARBA" id="ARBA00022723"/>
    </source>
</evidence>
<organism evidence="9 10">
    <name type="scientific">Pseudomonas quebecensis</name>
    <dbReference type="NCBI Taxonomy" id="2995174"/>
    <lineage>
        <taxon>Bacteria</taxon>
        <taxon>Pseudomonadati</taxon>
        <taxon>Pseudomonadota</taxon>
        <taxon>Gammaproteobacteria</taxon>
        <taxon>Pseudomonadales</taxon>
        <taxon>Pseudomonadaceae</taxon>
        <taxon>Pseudomonas</taxon>
    </lineage>
</organism>
<evidence type="ECO:0000256" key="6">
    <source>
        <dbReference type="ARBA" id="ARBA00023049"/>
    </source>
</evidence>
<dbReference type="Proteomes" id="UP001164116">
    <property type="component" value="Chromosome"/>
</dbReference>
<evidence type="ECO:0000256" key="5">
    <source>
        <dbReference type="ARBA" id="ARBA00022833"/>
    </source>
</evidence>
<keyword evidence="10" id="KW-1185">Reference proteome</keyword>
<dbReference type="Gene3D" id="1.10.1370.40">
    <property type="match status" value="1"/>
</dbReference>
<evidence type="ECO:0000256" key="2">
    <source>
        <dbReference type="ARBA" id="ARBA00022670"/>
    </source>
</evidence>
<gene>
    <name evidence="9" type="ORF">OSC50_04240</name>
</gene>